<organism evidence="5 6">
    <name type="scientific">Nannocystis punicea</name>
    <dbReference type="NCBI Taxonomy" id="2995304"/>
    <lineage>
        <taxon>Bacteria</taxon>
        <taxon>Pseudomonadati</taxon>
        <taxon>Myxococcota</taxon>
        <taxon>Polyangia</taxon>
        <taxon>Nannocystales</taxon>
        <taxon>Nannocystaceae</taxon>
        <taxon>Nannocystis</taxon>
    </lineage>
</organism>
<dbReference type="SUPFAM" id="SSF49265">
    <property type="entry name" value="Fibronectin type III"/>
    <property type="match status" value="1"/>
</dbReference>
<feature type="chain" id="PRO_5046329983" evidence="4">
    <location>
        <begin position="24"/>
        <end position="433"/>
    </location>
</feature>
<protein>
    <submittedName>
        <fullName evidence="5">MYXO-CTERM sorting domain-containing protein</fullName>
    </submittedName>
</protein>
<evidence type="ECO:0000313" key="6">
    <source>
        <dbReference type="Proteomes" id="UP001164459"/>
    </source>
</evidence>
<accession>A0ABY7H8X6</accession>
<proteinExistence type="predicted"/>
<evidence type="ECO:0000256" key="1">
    <source>
        <dbReference type="ARBA" id="ARBA00022729"/>
    </source>
</evidence>
<dbReference type="Gene3D" id="2.60.40.10">
    <property type="entry name" value="Immunoglobulins"/>
    <property type="match status" value="1"/>
</dbReference>
<dbReference type="NCBIfam" id="TIGR02232">
    <property type="entry name" value="myxo_disulf_rpt"/>
    <property type="match status" value="1"/>
</dbReference>
<dbReference type="InterPro" id="IPR011936">
    <property type="entry name" value="Myxo_disulph_rpt"/>
</dbReference>
<dbReference type="Proteomes" id="UP001164459">
    <property type="component" value="Chromosome"/>
</dbReference>
<evidence type="ECO:0000256" key="4">
    <source>
        <dbReference type="SAM" id="SignalP"/>
    </source>
</evidence>
<gene>
    <name evidence="5" type="ORF">O0S08_04700</name>
</gene>
<dbReference type="InterPro" id="IPR036116">
    <property type="entry name" value="FN3_sf"/>
</dbReference>
<name>A0ABY7H8X6_9BACT</name>
<dbReference type="InterPro" id="IPR013783">
    <property type="entry name" value="Ig-like_fold"/>
</dbReference>
<feature type="signal peptide" evidence="4">
    <location>
        <begin position="1"/>
        <end position="23"/>
    </location>
</feature>
<dbReference type="NCBIfam" id="TIGR03901">
    <property type="entry name" value="MYXO-CTERM"/>
    <property type="match status" value="1"/>
</dbReference>
<keyword evidence="3" id="KW-1015">Disulfide bond</keyword>
<reference evidence="5" key="1">
    <citation type="submission" date="2022-11" db="EMBL/GenBank/DDBJ databases">
        <title>Minimal conservation of predation-associated metabolite biosynthetic gene clusters underscores biosynthetic potential of Myxococcota including descriptions for ten novel species: Archangium lansinium sp. nov., Myxococcus landrumus sp. nov., Nannocystis bai.</title>
        <authorList>
            <person name="Ahearne A."/>
            <person name="Stevens C."/>
            <person name="Dowd S."/>
        </authorList>
    </citation>
    <scope>NUCLEOTIDE SEQUENCE</scope>
    <source>
        <strain evidence="5">Fl3</strain>
    </source>
</reference>
<dbReference type="InterPro" id="IPR024038">
    <property type="entry name" value="MYXO-CTERM"/>
</dbReference>
<keyword evidence="1 4" id="KW-0732">Signal</keyword>
<dbReference type="RefSeq" id="WP_269037773.1">
    <property type="nucleotide sequence ID" value="NZ_CP114040.1"/>
</dbReference>
<keyword evidence="6" id="KW-1185">Reference proteome</keyword>
<evidence type="ECO:0000313" key="5">
    <source>
        <dbReference type="EMBL" id="WAS95439.1"/>
    </source>
</evidence>
<dbReference type="EMBL" id="CP114040">
    <property type="protein sequence ID" value="WAS95439.1"/>
    <property type="molecule type" value="Genomic_DNA"/>
</dbReference>
<evidence type="ECO:0000256" key="3">
    <source>
        <dbReference type="ARBA" id="ARBA00023157"/>
    </source>
</evidence>
<sequence>MSDASYRSRLLPLSILLASPCLAATARAELPEPADFTVSWHITDEAGEKVRPMTERDQRQFLNRARCECGQQVGADIQLNTKLASTADQLQAMIGQECAVAETALAGAFRRCGMLAAELVPTYIYGLSSTFHPAFLAHGLLPKTPTRLAHDPLVMVAGGCDGAGEAGLWMCKPNENSMANCQEPEFFVRADEALSALSGIPSLAFDYQPPLIQPTDLSVEPGNGAVQLHWELPSSGDIAGFRVLCEEADGGAAPGQAFATPDPTAEHDGTHYFTAGNLCGDQPFSTVQLEPAAVTDPDTCGNGVIEAGEACDDGEDNDPDGLCDRDCRLRVGPGLHALSWDHVCSDHVDFSDDSVVVGGLTNGTAYNFVLVAYDLAGNPRAFARVVKATPDASLPDLLPASDEGCGCTTSREGHGLLAMSLGTLVMLLRRRRR</sequence>
<keyword evidence="2" id="KW-0677">Repeat</keyword>
<evidence type="ECO:0000256" key="2">
    <source>
        <dbReference type="ARBA" id="ARBA00022737"/>
    </source>
</evidence>